<dbReference type="AlphaFoldDB" id="A0A6J4NK27"/>
<sequence>VRVRFLRLPLAHQGRVLLHHHAGADLRGHAAVLPQRDRLRRQQRLHRLQAHPGHPAADARHADGAVRCDRAHAARLLPAGALAGGLQVRPRAAGDPGCRVTGHVLRLQPGRLQAGDLDAVGRDVRGRRCALRAAGRHHQSGRDEPGQLHRDRGVDGGRRTRHAGGPDRRCLPRQRRQELAHRQRAGVLAVLPGRTLHRGDAVPAGRLGRPGTQAAEETQV</sequence>
<dbReference type="EMBL" id="CADCUX010000039">
    <property type="protein sequence ID" value="CAA9386474.1"/>
    <property type="molecule type" value="Genomic_DNA"/>
</dbReference>
<evidence type="ECO:0000313" key="2">
    <source>
        <dbReference type="EMBL" id="CAA9386474.1"/>
    </source>
</evidence>
<accession>A0A6J4NK27</accession>
<reference evidence="2" key="1">
    <citation type="submission" date="2020-02" db="EMBL/GenBank/DDBJ databases">
        <authorList>
            <person name="Meier V. D."/>
        </authorList>
    </citation>
    <scope>NUCLEOTIDE SEQUENCE</scope>
    <source>
        <strain evidence="2">AVDCRST_MAG51</strain>
    </source>
</reference>
<protein>
    <submittedName>
        <fullName evidence="2">Urea ABC transporter, permease protein UrtC</fullName>
    </submittedName>
</protein>
<feature type="non-terminal residue" evidence="2">
    <location>
        <position position="220"/>
    </location>
</feature>
<organism evidence="2">
    <name type="scientific">uncultured Ramlibacter sp</name>
    <dbReference type="NCBI Taxonomy" id="260755"/>
    <lineage>
        <taxon>Bacteria</taxon>
        <taxon>Pseudomonadati</taxon>
        <taxon>Pseudomonadota</taxon>
        <taxon>Betaproteobacteria</taxon>
        <taxon>Burkholderiales</taxon>
        <taxon>Comamonadaceae</taxon>
        <taxon>Ramlibacter</taxon>
        <taxon>environmental samples</taxon>
    </lineage>
</organism>
<name>A0A6J4NK27_9BURK</name>
<evidence type="ECO:0000256" key="1">
    <source>
        <dbReference type="SAM" id="MobiDB-lite"/>
    </source>
</evidence>
<feature type="compositionally biased region" description="Basic and acidic residues" evidence="1">
    <location>
        <begin position="140"/>
        <end position="181"/>
    </location>
</feature>
<gene>
    <name evidence="2" type="ORF">AVDCRST_MAG51-121</name>
</gene>
<feature type="region of interest" description="Disordered" evidence="1">
    <location>
        <begin position="198"/>
        <end position="220"/>
    </location>
</feature>
<feature type="region of interest" description="Disordered" evidence="1">
    <location>
        <begin position="132"/>
        <end position="183"/>
    </location>
</feature>
<proteinExistence type="predicted"/>
<feature type="non-terminal residue" evidence="2">
    <location>
        <position position="1"/>
    </location>
</feature>